<evidence type="ECO:0000313" key="6">
    <source>
        <dbReference type="EMBL" id="MDN4597959.1"/>
    </source>
</evidence>
<dbReference type="PANTHER" id="PTHR42953">
    <property type="entry name" value="HIGH-AFFINITY ZINC UPTAKE SYSTEM PROTEIN ZNUA-RELATED"/>
    <property type="match status" value="1"/>
</dbReference>
<keyword evidence="3" id="KW-0479">Metal-binding</keyword>
<dbReference type="PANTHER" id="PTHR42953:SF1">
    <property type="entry name" value="METAL-BINDING PROTEIN HI_0362-RELATED"/>
    <property type="match status" value="1"/>
</dbReference>
<comment type="subcellular location">
    <subcellularLocation>
        <location evidence="1">Cell envelope</location>
    </subcellularLocation>
</comment>
<name>A0ABT8J135_9MICO</name>
<dbReference type="RefSeq" id="WP_301219316.1">
    <property type="nucleotide sequence ID" value="NZ_JAROCB010000003.1"/>
</dbReference>
<evidence type="ECO:0000256" key="1">
    <source>
        <dbReference type="ARBA" id="ARBA00004196"/>
    </source>
</evidence>
<dbReference type="PROSITE" id="PS51257">
    <property type="entry name" value="PROKAR_LIPOPROTEIN"/>
    <property type="match status" value="1"/>
</dbReference>
<dbReference type="Proteomes" id="UP001174210">
    <property type="component" value="Unassembled WGS sequence"/>
</dbReference>
<evidence type="ECO:0000256" key="3">
    <source>
        <dbReference type="ARBA" id="ARBA00022723"/>
    </source>
</evidence>
<keyword evidence="4 5" id="KW-0732">Signal</keyword>
<evidence type="ECO:0000256" key="2">
    <source>
        <dbReference type="ARBA" id="ARBA00022448"/>
    </source>
</evidence>
<dbReference type="SUPFAM" id="SSF53807">
    <property type="entry name" value="Helical backbone' metal receptor"/>
    <property type="match status" value="1"/>
</dbReference>
<reference evidence="6" key="1">
    <citation type="submission" date="2023-03" db="EMBL/GenBank/DDBJ databases">
        <title>MT1 and MT2 Draft Genomes of Novel Species.</title>
        <authorList>
            <person name="Venkateswaran K."/>
        </authorList>
    </citation>
    <scope>NUCLEOTIDE SEQUENCE</scope>
    <source>
        <strain evidence="6">F6_8S_P_1A</strain>
    </source>
</reference>
<keyword evidence="2" id="KW-0813">Transport</keyword>
<evidence type="ECO:0000256" key="4">
    <source>
        <dbReference type="ARBA" id="ARBA00022729"/>
    </source>
</evidence>
<evidence type="ECO:0000256" key="5">
    <source>
        <dbReference type="SAM" id="SignalP"/>
    </source>
</evidence>
<feature type="signal peptide" evidence="5">
    <location>
        <begin position="1"/>
        <end position="21"/>
    </location>
</feature>
<sequence>MKTRSLVSVLAIAAASAVALAGCSSPSAGSSGSGDGTVRVVASTNVYGDIAEKIGGDAVSVTSLMSDPAQDPHSFEASAQNQLAVSKAQVVVENGGGYDDFMQTLLKGAKNSDATVLNVVDLSGLKATDGELNEHVWYDFPTVQKFVDALTSALAKAEPAHKADFEKNADAFGKQLAGLEASAAKVKSEYAGQGVAITEPVPLYLLDSMGLVNKTPERFSEAIEQENDVSPVVLKETLAIFSGHEVKLLAYNEQTTGAETERVLSAAKQADIPVVPVTETLPAGKHYIDWMQGNIDAIGKALSK</sequence>
<dbReference type="Pfam" id="PF01297">
    <property type="entry name" value="ZnuA"/>
    <property type="match status" value="1"/>
</dbReference>
<dbReference type="EMBL" id="JAROCB010000003">
    <property type="protein sequence ID" value="MDN4597959.1"/>
    <property type="molecule type" value="Genomic_DNA"/>
</dbReference>
<feature type="chain" id="PRO_5045251427" evidence="5">
    <location>
        <begin position="22"/>
        <end position="304"/>
    </location>
</feature>
<dbReference type="InterPro" id="IPR050492">
    <property type="entry name" value="Bact_metal-bind_prot9"/>
</dbReference>
<dbReference type="InterPro" id="IPR006127">
    <property type="entry name" value="ZnuA-like"/>
</dbReference>
<organism evidence="6 7">
    <name type="scientific">Leifsonia virtsii</name>
    <dbReference type="NCBI Taxonomy" id="3035915"/>
    <lineage>
        <taxon>Bacteria</taxon>
        <taxon>Bacillati</taxon>
        <taxon>Actinomycetota</taxon>
        <taxon>Actinomycetes</taxon>
        <taxon>Micrococcales</taxon>
        <taxon>Microbacteriaceae</taxon>
        <taxon>Leifsonia</taxon>
    </lineage>
</organism>
<protein>
    <submittedName>
        <fullName evidence="6">Zinc ABC transporter substrate-binding protein</fullName>
    </submittedName>
</protein>
<gene>
    <name evidence="6" type="ORF">P5G59_12460</name>
</gene>
<accession>A0ABT8J135</accession>
<keyword evidence="7" id="KW-1185">Reference proteome</keyword>
<evidence type="ECO:0000313" key="7">
    <source>
        <dbReference type="Proteomes" id="UP001174210"/>
    </source>
</evidence>
<comment type="caution">
    <text evidence="6">The sequence shown here is derived from an EMBL/GenBank/DDBJ whole genome shotgun (WGS) entry which is preliminary data.</text>
</comment>
<proteinExistence type="predicted"/>
<dbReference type="Gene3D" id="3.40.50.1980">
    <property type="entry name" value="Nitrogenase molybdenum iron protein domain"/>
    <property type="match status" value="2"/>
</dbReference>